<evidence type="ECO:0000256" key="9">
    <source>
        <dbReference type="ARBA" id="ARBA00023136"/>
    </source>
</evidence>
<dbReference type="GO" id="GO:0005886">
    <property type="term" value="C:plasma membrane"/>
    <property type="evidence" value="ECO:0007669"/>
    <property type="project" value="UniProtKB-SubCell"/>
</dbReference>
<keyword evidence="9 14" id="KW-0472">Membrane</keyword>
<comment type="subcellular location">
    <subcellularLocation>
        <location evidence="1 14">Cell membrane</location>
        <topology evidence="1 14">Multi-pass membrane protein</topology>
    </subcellularLocation>
</comment>
<comment type="caution">
    <text evidence="15">The sequence shown here is derived from an EMBL/GenBank/DDBJ whole genome shotgun (WGS) entry which is preliminary data.</text>
</comment>
<evidence type="ECO:0000256" key="1">
    <source>
        <dbReference type="ARBA" id="ARBA00004651"/>
    </source>
</evidence>
<dbReference type="GO" id="GO:0050380">
    <property type="term" value="F:undecaprenyl-diphosphatase activity"/>
    <property type="evidence" value="ECO:0007669"/>
    <property type="project" value="UniProtKB-UniRule"/>
</dbReference>
<evidence type="ECO:0000256" key="5">
    <source>
        <dbReference type="ARBA" id="ARBA00022475"/>
    </source>
</evidence>
<keyword evidence="7 14" id="KW-0378">Hydrolase</keyword>
<evidence type="ECO:0000256" key="12">
    <source>
        <dbReference type="ARBA" id="ARBA00032932"/>
    </source>
</evidence>
<dbReference type="NCBIfam" id="TIGR00753">
    <property type="entry name" value="undec_PP_bacA"/>
    <property type="match status" value="1"/>
</dbReference>
<comment type="function">
    <text evidence="14">Catalyzes the dephosphorylation of undecaprenyl diphosphate (UPP). Confers resistance to bacitracin.</text>
</comment>
<evidence type="ECO:0000256" key="4">
    <source>
        <dbReference type="ARBA" id="ARBA00021581"/>
    </source>
</evidence>
<evidence type="ECO:0000256" key="8">
    <source>
        <dbReference type="ARBA" id="ARBA00022989"/>
    </source>
</evidence>
<dbReference type="NCBIfam" id="NF001390">
    <property type="entry name" value="PRK00281.1-4"/>
    <property type="match status" value="1"/>
</dbReference>
<keyword evidence="8 14" id="KW-1133">Transmembrane helix</keyword>
<feature type="transmembrane region" description="Helical" evidence="14">
    <location>
        <begin position="106"/>
        <end position="127"/>
    </location>
</feature>
<dbReference type="PANTHER" id="PTHR30622">
    <property type="entry name" value="UNDECAPRENYL-DIPHOSPHATASE"/>
    <property type="match status" value="1"/>
</dbReference>
<feature type="transmembrane region" description="Helical" evidence="14">
    <location>
        <begin position="41"/>
        <end position="61"/>
    </location>
</feature>
<evidence type="ECO:0000313" key="16">
    <source>
        <dbReference type="Proteomes" id="UP000249417"/>
    </source>
</evidence>
<keyword evidence="6 14" id="KW-0812">Transmembrane</keyword>
<dbReference type="EC" id="3.6.1.27" evidence="3 14"/>
<dbReference type="GO" id="GO:0071555">
    <property type="term" value="P:cell wall organization"/>
    <property type="evidence" value="ECO:0007669"/>
    <property type="project" value="UniProtKB-KW"/>
</dbReference>
<evidence type="ECO:0000256" key="10">
    <source>
        <dbReference type="ARBA" id="ARBA00023251"/>
    </source>
</evidence>
<dbReference type="PANTHER" id="PTHR30622:SF3">
    <property type="entry name" value="UNDECAPRENYL-DIPHOSPHATASE"/>
    <property type="match status" value="1"/>
</dbReference>
<dbReference type="HAMAP" id="MF_01006">
    <property type="entry name" value="Undec_diphosphatase"/>
    <property type="match status" value="1"/>
</dbReference>
<feature type="transmembrane region" description="Helical" evidence="14">
    <location>
        <begin position="246"/>
        <end position="264"/>
    </location>
</feature>
<dbReference type="Pfam" id="PF02673">
    <property type="entry name" value="BacA"/>
    <property type="match status" value="1"/>
</dbReference>
<dbReference type="InterPro" id="IPR003824">
    <property type="entry name" value="UppP"/>
</dbReference>
<feature type="transmembrane region" description="Helical" evidence="14">
    <location>
        <begin position="185"/>
        <end position="203"/>
    </location>
</feature>
<gene>
    <name evidence="14" type="primary">uppP</name>
    <name evidence="15" type="ORF">DI551_09460</name>
</gene>
<organism evidence="15 16">
    <name type="scientific">Micavibrio aeruginosavorus</name>
    <dbReference type="NCBI Taxonomy" id="349221"/>
    <lineage>
        <taxon>Bacteria</taxon>
        <taxon>Pseudomonadati</taxon>
        <taxon>Bdellovibrionota</taxon>
        <taxon>Bdellovibrionia</taxon>
        <taxon>Bdellovibrionales</taxon>
        <taxon>Pseudobdellovibrionaceae</taxon>
        <taxon>Micavibrio</taxon>
    </lineage>
</organism>
<evidence type="ECO:0000256" key="11">
    <source>
        <dbReference type="ARBA" id="ARBA00032707"/>
    </source>
</evidence>
<feature type="transmembrane region" description="Helical" evidence="14">
    <location>
        <begin position="215"/>
        <end position="234"/>
    </location>
</feature>
<name>A0A2W5MVC8_9BACT</name>
<comment type="miscellaneous">
    <text evidence="14">Bacitracin is thought to be involved in the inhibition of peptidoglycan synthesis by sequestering undecaprenyl diphosphate, thereby reducing the pool of lipid carrier available.</text>
</comment>
<dbReference type="EMBL" id="QFQB01000079">
    <property type="protein sequence ID" value="PZQ44754.1"/>
    <property type="molecule type" value="Genomic_DNA"/>
</dbReference>
<dbReference type="GO" id="GO:0008360">
    <property type="term" value="P:regulation of cell shape"/>
    <property type="evidence" value="ECO:0007669"/>
    <property type="project" value="UniProtKB-KW"/>
</dbReference>
<evidence type="ECO:0000256" key="6">
    <source>
        <dbReference type="ARBA" id="ARBA00022692"/>
    </source>
</evidence>
<evidence type="ECO:0000256" key="3">
    <source>
        <dbReference type="ARBA" id="ARBA00012374"/>
    </source>
</evidence>
<evidence type="ECO:0000256" key="13">
    <source>
        <dbReference type="ARBA" id="ARBA00047594"/>
    </source>
</evidence>
<keyword evidence="14" id="KW-0961">Cell wall biogenesis/degradation</keyword>
<reference evidence="15 16" key="1">
    <citation type="submission" date="2017-08" db="EMBL/GenBank/DDBJ databases">
        <title>Infants hospitalized years apart are colonized by the same room-sourced microbial strains.</title>
        <authorList>
            <person name="Brooks B."/>
            <person name="Olm M.R."/>
            <person name="Firek B.A."/>
            <person name="Baker R."/>
            <person name="Thomas B.C."/>
            <person name="Morowitz M.J."/>
            <person name="Banfield J.F."/>
        </authorList>
    </citation>
    <scope>NUCLEOTIDE SEQUENCE [LARGE SCALE GENOMIC DNA]</scope>
    <source>
        <strain evidence="15">S2_005_002_R2_29</strain>
    </source>
</reference>
<accession>A0A2W5MVC8</accession>
<dbReference type="GO" id="GO:0046677">
    <property type="term" value="P:response to antibiotic"/>
    <property type="evidence" value="ECO:0007669"/>
    <property type="project" value="UniProtKB-UniRule"/>
</dbReference>
<dbReference type="AlphaFoldDB" id="A0A2W5MVC8"/>
<comment type="similarity">
    <text evidence="2 14">Belongs to the UppP family.</text>
</comment>
<keyword evidence="14" id="KW-0573">Peptidoglycan synthesis</keyword>
<keyword evidence="14" id="KW-0133">Cell shape</keyword>
<evidence type="ECO:0000256" key="14">
    <source>
        <dbReference type="HAMAP-Rule" id="MF_01006"/>
    </source>
</evidence>
<proteinExistence type="inferred from homology"/>
<sequence length="265" mass="28761">MNDYLVALFLGFIEGLTEYIPVSSTGHLILLIEGLNFPSPPGRVFEVFIQIGAILAVMVLYREKIFRTICGIPNDKTAQRFALNIIIGTIPALIIGAMLHDFIKQVLYSPMIIAASLIIGAIIILLFDKKFDSPRVENIDDISPKQALAIGFCQSIALIPGVSRSGATIMGSLALGLSRGAATEFSFFLAMPVMFCAVAYDLYKNWDAIADSSDYMGLMLTGLAGAFVTALFVVKTVVGFVSRHGFAPFAYYRIALGLAALVIFW</sequence>
<keyword evidence="10 14" id="KW-0046">Antibiotic resistance</keyword>
<dbReference type="GO" id="GO:0009252">
    <property type="term" value="P:peptidoglycan biosynthetic process"/>
    <property type="evidence" value="ECO:0007669"/>
    <property type="project" value="UniProtKB-KW"/>
</dbReference>
<dbReference type="NCBIfam" id="NF001389">
    <property type="entry name" value="PRK00281.1-2"/>
    <property type="match status" value="1"/>
</dbReference>
<protein>
    <recommendedName>
        <fullName evidence="4 14">Undecaprenyl-diphosphatase</fullName>
        <ecNumber evidence="3 14">3.6.1.27</ecNumber>
    </recommendedName>
    <alternativeName>
        <fullName evidence="12 14">Bacitracin resistance protein</fullName>
    </alternativeName>
    <alternativeName>
        <fullName evidence="11 14">Undecaprenyl pyrophosphate phosphatase</fullName>
    </alternativeName>
</protein>
<feature type="transmembrane region" description="Helical" evidence="14">
    <location>
        <begin position="81"/>
        <end position="100"/>
    </location>
</feature>
<keyword evidence="5 14" id="KW-1003">Cell membrane</keyword>
<evidence type="ECO:0000256" key="2">
    <source>
        <dbReference type="ARBA" id="ARBA00010621"/>
    </source>
</evidence>
<evidence type="ECO:0000313" key="15">
    <source>
        <dbReference type="EMBL" id="PZQ44754.1"/>
    </source>
</evidence>
<dbReference type="Proteomes" id="UP000249417">
    <property type="component" value="Unassembled WGS sequence"/>
</dbReference>
<comment type="catalytic activity">
    <reaction evidence="13 14">
        <text>di-trans,octa-cis-undecaprenyl diphosphate + H2O = di-trans,octa-cis-undecaprenyl phosphate + phosphate + H(+)</text>
        <dbReference type="Rhea" id="RHEA:28094"/>
        <dbReference type="ChEBI" id="CHEBI:15377"/>
        <dbReference type="ChEBI" id="CHEBI:15378"/>
        <dbReference type="ChEBI" id="CHEBI:43474"/>
        <dbReference type="ChEBI" id="CHEBI:58405"/>
        <dbReference type="ChEBI" id="CHEBI:60392"/>
        <dbReference type="EC" id="3.6.1.27"/>
    </reaction>
</comment>
<evidence type="ECO:0000256" key="7">
    <source>
        <dbReference type="ARBA" id="ARBA00022801"/>
    </source>
</evidence>